<evidence type="ECO:0000313" key="3">
    <source>
        <dbReference type="EMBL" id="NHN28674.1"/>
    </source>
</evidence>
<protein>
    <submittedName>
        <fullName evidence="3">S-layer homology domain-containing protein</fullName>
    </submittedName>
</protein>
<feature type="domain" description="SLH" evidence="2">
    <location>
        <begin position="185"/>
        <end position="248"/>
    </location>
</feature>
<name>A0ABX0J3U9_9BACL</name>
<evidence type="ECO:0000313" key="4">
    <source>
        <dbReference type="Proteomes" id="UP001165962"/>
    </source>
</evidence>
<dbReference type="EMBL" id="JAAOIW010000001">
    <property type="protein sequence ID" value="NHN28674.1"/>
    <property type="molecule type" value="Genomic_DNA"/>
</dbReference>
<gene>
    <name evidence="3" type="ORF">G9U52_02380</name>
</gene>
<feature type="domain" description="SLH" evidence="2">
    <location>
        <begin position="49"/>
        <end position="112"/>
    </location>
</feature>
<dbReference type="InterPro" id="IPR001119">
    <property type="entry name" value="SLH_dom"/>
</dbReference>
<dbReference type="PROSITE" id="PS51272">
    <property type="entry name" value="SLH"/>
    <property type="match status" value="2"/>
</dbReference>
<keyword evidence="1" id="KW-0732">Signal</keyword>
<sequence length="916" mass="99265">MNNKYTQIPTTKITAGLMALSMILASPVYAADPITPTTGVGITNSAATTITQFADVSPQHWAIKHITKLASLGIIQGYEKAEYKPENSVSQQEAIVMAIRMMGLESEVLKIKSDPALPVVVDSFFKPYIAFAFDKGLITIKEETEGTATNKTAWGSRPASREWVAKVVVRTIGKESLATQLAAASSVFKDAKDFSSWAVGYVNAAVSLKIVNGIDENNYQPAGTVTRAQMATFLSRADKELTQRSERVVIGYVLSMKDNKLTIQNDKGQSSEYTMNVGTVIYNAKDDSRIPSTTLKETNEVYIIQNLGVASYVELTSEEQKMESLEGTLKELYLNQMRVAITQANGINLVELATNVAVTDAEGRGLSIGTIPIGSIIELKRNMIIPNSKVSQIVVKQVPLSKTGEGSVASVQKEQNSISFLDQASGQTETYPVSAKIAVTLPDGTLTDISKLRIGDMVGYEVKSNEIVGVIVRKQADITTAIQGILTSLSEDKKILTINKPGSTLGAYFIADNAIVEIEGLTNPSFFDLEIGDDVKLELLNEKIVKVTVMSRSINLMTLATIVNYDPDAKLLTVTNDSGTPYAYKLTDNTQLKVWEAVLPISNFAEHLTKGKKVDLKVSKDKVLTIQLTTQVEGTVTQLNTTANEITLRTIGGQNINFKVLNGLTVSSYSNPNGILTDLKIGDTINGTLTQSQDMINMISLKKTAVYKVLIANPSSKQVSVKDDTGALFVFDVTNNDLISNPSKATHNFEDIQADEYVKVSYKGSVLEKVVLLDTLRGKITAVDTATSTVTIQELVTGNVQVVPVGLQFVIKQNGVSLAALSALKLNDRVEIIKNAGDKVQITVAAASKRTVSSYDNVLNQLLLKPNAAGEKTTYNFFAKAYLHKGTTAVAANGFVENEEISLYVLDDKIIEIEKP</sequence>
<organism evidence="3 4">
    <name type="scientific">Paenibacillus agricola</name>
    <dbReference type="NCBI Taxonomy" id="2716264"/>
    <lineage>
        <taxon>Bacteria</taxon>
        <taxon>Bacillati</taxon>
        <taxon>Bacillota</taxon>
        <taxon>Bacilli</taxon>
        <taxon>Bacillales</taxon>
        <taxon>Paenibacillaceae</taxon>
        <taxon>Paenibacillus</taxon>
    </lineage>
</organism>
<keyword evidence="4" id="KW-1185">Reference proteome</keyword>
<accession>A0ABX0J3U9</accession>
<proteinExistence type="predicted"/>
<feature type="chain" id="PRO_5045342235" evidence="1">
    <location>
        <begin position="31"/>
        <end position="916"/>
    </location>
</feature>
<evidence type="ECO:0000256" key="1">
    <source>
        <dbReference type="SAM" id="SignalP"/>
    </source>
</evidence>
<dbReference type="Pfam" id="PF00395">
    <property type="entry name" value="SLH"/>
    <property type="match status" value="2"/>
</dbReference>
<comment type="caution">
    <text evidence="3">The sequence shown here is derived from an EMBL/GenBank/DDBJ whole genome shotgun (WGS) entry which is preliminary data.</text>
</comment>
<evidence type="ECO:0000259" key="2">
    <source>
        <dbReference type="PROSITE" id="PS51272"/>
    </source>
</evidence>
<dbReference type="Proteomes" id="UP001165962">
    <property type="component" value="Unassembled WGS sequence"/>
</dbReference>
<reference evidence="3" key="1">
    <citation type="submission" date="2020-03" db="EMBL/GenBank/DDBJ databases">
        <title>Draft sequencing of Paenibacilllus sp. S3N08.</title>
        <authorList>
            <person name="Kim D.-U."/>
        </authorList>
    </citation>
    <scope>NUCLEOTIDE SEQUENCE</scope>
    <source>
        <strain evidence="3">S3N08</strain>
    </source>
</reference>
<feature type="signal peptide" evidence="1">
    <location>
        <begin position="1"/>
        <end position="30"/>
    </location>
</feature>
<dbReference type="RefSeq" id="WP_166145582.1">
    <property type="nucleotide sequence ID" value="NZ_JAAOIW010000001.1"/>
</dbReference>